<organism evidence="3 4">
    <name type="scientific">Lactarius akahatsu</name>
    <dbReference type="NCBI Taxonomy" id="416441"/>
    <lineage>
        <taxon>Eukaryota</taxon>
        <taxon>Fungi</taxon>
        <taxon>Dikarya</taxon>
        <taxon>Basidiomycota</taxon>
        <taxon>Agaricomycotina</taxon>
        <taxon>Agaricomycetes</taxon>
        <taxon>Russulales</taxon>
        <taxon>Russulaceae</taxon>
        <taxon>Lactarius</taxon>
    </lineage>
</organism>
<dbReference type="CDD" id="cd10568">
    <property type="entry name" value="SWIB_like"/>
    <property type="match status" value="1"/>
</dbReference>
<dbReference type="PANTHER" id="PTHR13844">
    <property type="entry name" value="SWI/SNF-RELATED MATRIX-ASSOCIATED ACTIN-DEPENDENT REGULATOR OF CHROMATIN SUBFAMILY D"/>
    <property type="match status" value="1"/>
</dbReference>
<evidence type="ECO:0000313" key="3">
    <source>
        <dbReference type="EMBL" id="KAH8983350.1"/>
    </source>
</evidence>
<name>A0AAD4LBF9_9AGAM</name>
<evidence type="ECO:0000259" key="2">
    <source>
        <dbReference type="PROSITE" id="PS51925"/>
    </source>
</evidence>
<keyword evidence="4" id="KW-1185">Reference proteome</keyword>
<dbReference type="EMBL" id="JAKELL010000089">
    <property type="protein sequence ID" value="KAH8983350.1"/>
    <property type="molecule type" value="Genomic_DNA"/>
</dbReference>
<gene>
    <name evidence="3" type="ORF">EDB92DRAFT_1936701</name>
</gene>
<accession>A0AAD4LBF9</accession>
<feature type="region of interest" description="Disordered" evidence="1">
    <location>
        <begin position="1"/>
        <end position="21"/>
    </location>
</feature>
<proteinExistence type="predicted"/>
<reference evidence="3" key="1">
    <citation type="submission" date="2022-01" db="EMBL/GenBank/DDBJ databases">
        <title>Comparative genomics reveals a dynamic genome evolution in the ectomycorrhizal milk-cap (Lactarius) mushrooms.</title>
        <authorList>
            <consortium name="DOE Joint Genome Institute"/>
            <person name="Lebreton A."/>
            <person name="Tang N."/>
            <person name="Kuo A."/>
            <person name="LaButti K."/>
            <person name="Drula E."/>
            <person name="Barry K."/>
            <person name="Clum A."/>
            <person name="Lipzen A."/>
            <person name="Mousain D."/>
            <person name="Ng V."/>
            <person name="Wang R."/>
            <person name="Wang X."/>
            <person name="Dai Y."/>
            <person name="Henrissat B."/>
            <person name="Grigoriev I.V."/>
            <person name="Guerin-Laguette A."/>
            <person name="Yu F."/>
            <person name="Martin F.M."/>
        </authorList>
    </citation>
    <scope>NUCLEOTIDE SEQUENCE</scope>
    <source>
        <strain evidence="3">QP</strain>
    </source>
</reference>
<dbReference type="SUPFAM" id="SSF47592">
    <property type="entry name" value="SWIB/MDM2 domain"/>
    <property type="match status" value="1"/>
</dbReference>
<dbReference type="InterPro" id="IPR019835">
    <property type="entry name" value="SWIB_domain"/>
</dbReference>
<protein>
    <submittedName>
        <fullName evidence="3">SWI/SNF complex subunit</fullName>
    </submittedName>
</protein>
<comment type="caution">
    <text evidence="3">The sequence shown here is derived from an EMBL/GenBank/DDBJ whole genome shotgun (WGS) entry which is preliminary data.</text>
</comment>
<dbReference type="Pfam" id="PF02201">
    <property type="entry name" value="SWIB"/>
    <property type="match status" value="1"/>
</dbReference>
<dbReference type="Proteomes" id="UP001201163">
    <property type="component" value="Unassembled WGS sequence"/>
</dbReference>
<dbReference type="InterPro" id="IPR003121">
    <property type="entry name" value="SWIB_MDM2_domain"/>
</dbReference>
<dbReference type="InterPro" id="IPR036885">
    <property type="entry name" value="SWIB_MDM2_dom_sf"/>
</dbReference>
<sequence>MNPPDPKLPKKRKLNDRSLPASILSDPQLSVDSKMYQDLLEMEKKLDWTIMRKKAEVQDALGRTASVTRTLRLFLSHTVSGQAWQSGETSTPGTADPPNFETGQGIPAWQLKVEGRLLELPNQRARDRTPPRQFSTLIKTMVVELDRDPALYSDSNIVEWHQNPSHPILDGFTIRRTGDTPTKMRLILHLLQYPEQFRVLPELGNILGIKEESRTGVIQALWTYIKTNNLQDKVDRKRIHADAALRPIFGAEVVPFNFLPELVNRYLAPPNPVVVNYTVNPSIPPPERPTAWDIELKLEDVALKSKMQGVTLNPSRDTLRELTRLDDEIATLAQSLQSSVLKRQFLQSFTEDPSGFVHTWLASQSRDLESILGSGPSEGATIRKEDLSRSEFFRMPWVEEAVAIWDGMRIANKVTG</sequence>
<evidence type="ECO:0000313" key="4">
    <source>
        <dbReference type="Proteomes" id="UP001201163"/>
    </source>
</evidence>
<dbReference type="AlphaFoldDB" id="A0AAD4LBF9"/>
<evidence type="ECO:0000256" key="1">
    <source>
        <dbReference type="SAM" id="MobiDB-lite"/>
    </source>
</evidence>
<feature type="domain" description="DM2" evidence="2">
    <location>
        <begin position="192"/>
        <end position="269"/>
    </location>
</feature>
<dbReference type="SMART" id="SM00151">
    <property type="entry name" value="SWIB"/>
    <property type="match status" value="1"/>
</dbReference>
<dbReference type="Gene3D" id="1.10.245.10">
    <property type="entry name" value="SWIB/MDM2 domain"/>
    <property type="match status" value="1"/>
</dbReference>
<dbReference type="PROSITE" id="PS51925">
    <property type="entry name" value="SWIB_MDM2"/>
    <property type="match status" value="1"/>
</dbReference>